<evidence type="ECO:0000313" key="1">
    <source>
        <dbReference type="EMBL" id="MEQ2198637.1"/>
    </source>
</evidence>
<comment type="caution">
    <text evidence="1">The sequence shown here is derived from an EMBL/GenBank/DDBJ whole genome shotgun (WGS) entry which is preliminary data.</text>
</comment>
<organism evidence="1 2">
    <name type="scientific">Xenoophorus captivus</name>
    <dbReference type="NCBI Taxonomy" id="1517983"/>
    <lineage>
        <taxon>Eukaryota</taxon>
        <taxon>Metazoa</taxon>
        <taxon>Chordata</taxon>
        <taxon>Craniata</taxon>
        <taxon>Vertebrata</taxon>
        <taxon>Euteleostomi</taxon>
        <taxon>Actinopterygii</taxon>
        <taxon>Neopterygii</taxon>
        <taxon>Teleostei</taxon>
        <taxon>Neoteleostei</taxon>
        <taxon>Acanthomorphata</taxon>
        <taxon>Ovalentaria</taxon>
        <taxon>Atherinomorphae</taxon>
        <taxon>Cyprinodontiformes</taxon>
        <taxon>Goodeidae</taxon>
        <taxon>Xenoophorus</taxon>
    </lineage>
</organism>
<name>A0ABV0QTG4_9TELE</name>
<reference evidence="1 2" key="1">
    <citation type="submission" date="2021-06" db="EMBL/GenBank/DDBJ databases">
        <authorList>
            <person name="Palmer J.M."/>
        </authorList>
    </citation>
    <scope>NUCLEOTIDE SEQUENCE [LARGE SCALE GENOMIC DNA]</scope>
    <source>
        <strain evidence="1 2">XC_2019</strain>
        <tissue evidence="1">Muscle</tissue>
    </source>
</reference>
<sequence>MILPSSCLHFGPPANHIVTVLLRGFLVSTNLVILQNGDIISISLQKEKEDRSSSIPLPSNGTKPEICGTKYIFSFFFIPYPARTGKSTCHSFNINLPAAKCATGPDLVTSSPS</sequence>
<dbReference type="EMBL" id="JAHRIN010020081">
    <property type="protein sequence ID" value="MEQ2198637.1"/>
    <property type="molecule type" value="Genomic_DNA"/>
</dbReference>
<dbReference type="Proteomes" id="UP001434883">
    <property type="component" value="Unassembled WGS sequence"/>
</dbReference>
<gene>
    <name evidence="1" type="ORF">XENOCAPTIV_015803</name>
</gene>
<accession>A0ABV0QTG4</accession>
<evidence type="ECO:0000313" key="2">
    <source>
        <dbReference type="Proteomes" id="UP001434883"/>
    </source>
</evidence>
<protein>
    <submittedName>
        <fullName evidence="1">Uncharacterized protein</fullName>
    </submittedName>
</protein>
<proteinExistence type="predicted"/>
<keyword evidence="2" id="KW-1185">Reference proteome</keyword>